<dbReference type="KEGG" id="pcu:PC_RS10320"/>
<dbReference type="Pfam" id="PF01710">
    <property type="entry name" value="HTH_Tnp_IS630"/>
    <property type="match status" value="1"/>
</dbReference>
<name>A0A2P9H9M9_PARUW</name>
<accession>A0A2P9H9M9</accession>
<dbReference type="PROSITE" id="PS51257">
    <property type="entry name" value="PROKAR_LIPOPROTEIN"/>
    <property type="match status" value="1"/>
</dbReference>
<sequence>MFIKEIVAHFGVTVQAIFYACKRQKSFLKKIVFHPSQKQKV</sequence>
<proteinExistence type="predicted"/>
<feature type="domain" description="Transposase Synechocystis PCC 6803" evidence="1">
    <location>
        <begin position="1"/>
        <end position="34"/>
    </location>
</feature>
<dbReference type="AlphaFoldDB" id="A0A2P9H9M9"/>
<dbReference type="EMBL" id="BX908798">
    <property type="protein sequence ID" value="SPJ31710.1"/>
    <property type="molecule type" value="Genomic_DNA"/>
</dbReference>
<protein>
    <recommendedName>
        <fullName evidence="1">Transposase Synechocystis PCC 6803 domain-containing protein</fullName>
    </recommendedName>
</protein>
<dbReference type="InterPro" id="IPR002622">
    <property type="entry name" value="Transposase_14"/>
</dbReference>
<evidence type="ECO:0000259" key="1">
    <source>
        <dbReference type="Pfam" id="PF01710"/>
    </source>
</evidence>
<dbReference type="RefSeq" id="WP_079890398.1">
    <property type="nucleotide sequence ID" value="NC_005861.2"/>
</dbReference>
<evidence type="ECO:0000313" key="2">
    <source>
        <dbReference type="EMBL" id="SPJ31710.1"/>
    </source>
</evidence>
<dbReference type="Proteomes" id="UP000000529">
    <property type="component" value="Chromosome"/>
</dbReference>
<evidence type="ECO:0000313" key="3">
    <source>
        <dbReference type="Proteomes" id="UP000000529"/>
    </source>
</evidence>
<keyword evidence="3" id="KW-1185">Reference proteome</keyword>
<reference evidence="2 3" key="1">
    <citation type="journal article" date="2004" name="Science">
        <title>Illuminating the evolutionary history of chlamydiae.</title>
        <authorList>
            <person name="Horn M."/>
            <person name="Collingro A."/>
            <person name="Schmitz-Esser S."/>
            <person name="Beier C.L."/>
            <person name="Purkhold U."/>
            <person name="Fartmann B."/>
            <person name="Brandt P."/>
            <person name="Nyakatura G.J."/>
            <person name="Droege M."/>
            <person name="Frishman D."/>
            <person name="Rattei T."/>
            <person name="Mewes H."/>
            <person name="Wagner M."/>
        </authorList>
    </citation>
    <scope>NUCLEOTIDE SEQUENCE [LARGE SCALE GENOMIC DNA]</scope>
    <source>
        <strain evidence="2 3">UWE25</strain>
    </source>
</reference>
<gene>
    <name evidence="2" type="ORF">PC_RS10320</name>
</gene>
<organism evidence="2 3">
    <name type="scientific">Protochlamydia amoebophila (strain UWE25)</name>
    <dbReference type="NCBI Taxonomy" id="264201"/>
    <lineage>
        <taxon>Bacteria</taxon>
        <taxon>Pseudomonadati</taxon>
        <taxon>Chlamydiota</taxon>
        <taxon>Chlamydiia</taxon>
        <taxon>Parachlamydiales</taxon>
        <taxon>Parachlamydiaceae</taxon>
        <taxon>Candidatus Protochlamydia</taxon>
    </lineage>
</organism>